<evidence type="ECO:0000313" key="2">
    <source>
        <dbReference type="EMBL" id="CAH1738294.1"/>
    </source>
</evidence>
<feature type="transmembrane region" description="Helical" evidence="1">
    <location>
        <begin position="39"/>
        <end position="56"/>
    </location>
</feature>
<reference evidence="2" key="1">
    <citation type="submission" date="2022-02" db="EMBL/GenBank/DDBJ databases">
        <authorList>
            <person name="King R."/>
        </authorList>
    </citation>
    <scope>NUCLEOTIDE SEQUENCE</scope>
</reference>
<keyword evidence="1" id="KW-0472">Membrane</keyword>
<reference evidence="2" key="2">
    <citation type="submission" date="2022-10" db="EMBL/GenBank/DDBJ databases">
        <authorList>
            <consortium name="ENA_rothamsted_submissions"/>
            <consortium name="culmorum"/>
            <person name="King R."/>
        </authorList>
    </citation>
    <scope>NUCLEOTIDE SEQUENCE</scope>
</reference>
<keyword evidence="1" id="KW-0812">Transmembrane</keyword>
<organism evidence="2 3">
    <name type="scientific">Aphis gossypii</name>
    <name type="common">Cotton aphid</name>
    <dbReference type="NCBI Taxonomy" id="80765"/>
    <lineage>
        <taxon>Eukaryota</taxon>
        <taxon>Metazoa</taxon>
        <taxon>Ecdysozoa</taxon>
        <taxon>Arthropoda</taxon>
        <taxon>Hexapoda</taxon>
        <taxon>Insecta</taxon>
        <taxon>Pterygota</taxon>
        <taxon>Neoptera</taxon>
        <taxon>Paraneoptera</taxon>
        <taxon>Hemiptera</taxon>
        <taxon>Sternorrhyncha</taxon>
        <taxon>Aphidomorpha</taxon>
        <taxon>Aphidoidea</taxon>
        <taxon>Aphididae</taxon>
        <taxon>Aphidini</taxon>
        <taxon>Aphis</taxon>
        <taxon>Aphis</taxon>
    </lineage>
</organism>
<protein>
    <submittedName>
        <fullName evidence="2">Uncharacterized protein</fullName>
    </submittedName>
</protein>
<sequence length="145" mass="15843">MCGTAAAAAYLRGTLLERTYLCTNTAAVRRRPLTASPKFFIILLLLLLSFYLFPFSPPSRSQTPTPGTGTRHLYAATGIPSPQYIICTYAVIIKPIPVQLPSCSATRRQSYTYARLQRTAPVTVSFINSDTTVMVVAASLSHRSP</sequence>
<keyword evidence="3" id="KW-1185">Reference proteome</keyword>
<dbReference type="Proteomes" id="UP001154329">
    <property type="component" value="Chromosome 4"/>
</dbReference>
<dbReference type="AlphaFoldDB" id="A0A9P0NST1"/>
<evidence type="ECO:0000256" key="1">
    <source>
        <dbReference type="SAM" id="Phobius"/>
    </source>
</evidence>
<proteinExistence type="predicted"/>
<evidence type="ECO:0000313" key="3">
    <source>
        <dbReference type="Proteomes" id="UP001154329"/>
    </source>
</evidence>
<dbReference type="EMBL" id="OU899037">
    <property type="protein sequence ID" value="CAH1738294.1"/>
    <property type="molecule type" value="Genomic_DNA"/>
</dbReference>
<keyword evidence="1" id="KW-1133">Transmembrane helix</keyword>
<accession>A0A9P0NST1</accession>
<gene>
    <name evidence="2" type="ORF">APHIGO_LOCUS11664</name>
</gene>
<name>A0A9P0NST1_APHGO</name>